<dbReference type="InterPro" id="IPR000835">
    <property type="entry name" value="HTH_MarR-typ"/>
</dbReference>
<dbReference type="InterPro" id="IPR023187">
    <property type="entry name" value="Tscrpt_reg_MarR-type_CS"/>
</dbReference>
<dbReference type="RefSeq" id="WP_249769483.1">
    <property type="nucleotide sequence ID" value="NZ_CP097332.1"/>
</dbReference>
<evidence type="ECO:0000313" key="6">
    <source>
        <dbReference type="Proteomes" id="UP001056336"/>
    </source>
</evidence>
<feature type="domain" description="HTH marR-type" evidence="4">
    <location>
        <begin position="19"/>
        <end position="153"/>
    </location>
</feature>
<keyword evidence="2" id="KW-0238">DNA-binding</keyword>
<evidence type="ECO:0000259" key="4">
    <source>
        <dbReference type="PROSITE" id="PS50995"/>
    </source>
</evidence>
<dbReference type="EMBL" id="CP097332">
    <property type="protein sequence ID" value="UQX87053.1"/>
    <property type="molecule type" value="Genomic_DNA"/>
</dbReference>
<dbReference type="Pfam" id="PF01047">
    <property type="entry name" value="MarR"/>
    <property type="match status" value="1"/>
</dbReference>
<reference evidence="5" key="1">
    <citation type="journal article" date="2018" name="Int. J. Syst. Evol. Microbiol.">
        <title>Jatrophihabitans telluris sp. nov., isolated from sediment soil of lava forest wetlands and the emended description of the genus Jatrophihabitans.</title>
        <authorList>
            <person name="Lee K.C."/>
            <person name="Suh M.K."/>
            <person name="Eom M.K."/>
            <person name="Kim K.K."/>
            <person name="Kim J.S."/>
            <person name="Kim D.S."/>
            <person name="Ko S.H."/>
            <person name="Shin Y.K."/>
            <person name="Lee J.S."/>
        </authorList>
    </citation>
    <scope>NUCLEOTIDE SEQUENCE</scope>
    <source>
        <strain evidence="5">N237</strain>
    </source>
</reference>
<dbReference type="InterPro" id="IPR039422">
    <property type="entry name" value="MarR/SlyA-like"/>
</dbReference>
<dbReference type="InterPro" id="IPR036390">
    <property type="entry name" value="WH_DNA-bd_sf"/>
</dbReference>
<dbReference type="PANTHER" id="PTHR33164:SF94">
    <property type="entry name" value="TRANSCRIPTIONAL REGULATORY PROTEIN-RELATED"/>
    <property type="match status" value="1"/>
</dbReference>
<dbReference type="Proteomes" id="UP001056336">
    <property type="component" value="Chromosome"/>
</dbReference>
<dbReference type="InterPro" id="IPR036388">
    <property type="entry name" value="WH-like_DNA-bd_sf"/>
</dbReference>
<evidence type="ECO:0000256" key="2">
    <source>
        <dbReference type="ARBA" id="ARBA00023125"/>
    </source>
</evidence>
<organism evidence="5 6">
    <name type="scientific">Jatrophihabitans telluris</name>
    <dbReference type="NCBI Taxonomy" id="2038343"/>
    <lineage>
        <taxon>Bacteria</taxon>
        <taxon>Bacillati</taxon>
        <taxon>Actinomycetota</taxon>
        <taxon>Actinomycetes</taxon>
        <taxon>Jatrophihabitantales</taxon>
        <taxon>Jatrophihabitantaceae</taxon>
        <taxon>Jatrophihabitans</taxon>
    </lineage>
</organism>
<dbReference type="SMART" id="SM00347">
    <property type="entry name" value="HTH_MARR"/>
    <property type="match status" value="1"/>
</dbReference>
<evidence type="ECO:0000256" key="3">
    <source>
        <dbReference type="ARBA" id="ARBA00023163"/>
    </source>
</evidence>
<gene>
    <name evidence="5" type="ORF">M6D93_12125</name>
</gene>
<sequence length="170" mass="18287">MSKPTASTARRPRASASDVDELVTAVLGASRVLVGVSARSLSDIEDAVTLTQFRTLVVLSNSGEINLNRLAELLDVTPSTAMRMIDRLLAADLVTRRDNPANRREVVLGLTDGGEQLVRQVTAKRRREIARIVTAMPEAQRNDLVDALRAFADAAGEPEPRSAVGTAVGW</sequence>
<keyword evidence="6" id="KW-1185">Reference proteome</keyword>
<dbReference type="PROSITE" id="PS01117">
    <property type="entry name" value="HTH_MARR_1"/>
    <property type="match status" value="1"/>
</dbReference>
<dbReference type="PROSITE" id="PS50995">
    <property type="entry name" value="HTH_MARR_2"/>
    <property type="match status" value="1"/>
</dbReference>
<dbReference type="PANTHER" id="PTHR33164">
    <property type="entry name" value="TRANSCRIPTIONAL REGULATOR, MARR FAMILY"/>
    <property type="match status" value="1"/>
</dbReference>
<evidence type="ECO:0000256" key="1">
    <source>
        <dbReference type="ARBA" id="ARBA00023015"/>
    </source>
</evidence>
<evidence type="ECO:0000313" key="5">
    <source>
        <dbReference type="EMBL" id="UQX87053.1"/>
    </source>
</evidence>
<accession>A0ABY4QUE7</accession>
<name>A0ABY4QUE7_9ACTN</name>
<dbReference type="Gene3D" id="1.10.10.10">
    <property type="entry name" value="Winged helix-like DNA-binding domain superfamily/Winged helix DNA-binding domain"/>
    <property type="match status" value="1"/>
</dbReference>
<keyword evidence="3" id="KW-0804">Transcription</keyword>
<protein>
    <submittedName>
        <fullName evidence="5">MarR family transcriptional regulator</fullName>
    </submittedName>
</protein>
<keyword evidence="1" id="KW-0805">Transcription regulation</keyword>
<reference evidence="5" key="2">
    <citation type="submission" date="2022-05" db="EMBL/GenBank/DDBJ databases">
        <authorList>
            <person name="Kim J.-S."/>
            <person name="Lee K."/>
            <person name="Suh M."/>
            <person name="Eom M."/>
            <person name="Kim J.-S."/>
            <person name="Kim D.-S."/>
            <person name="Ko S.-H."/>
            <person name="Shin Y."/>
            <person name="Lee J.-S."/>
        </authorList>
    </citation>
    <scope>NUCLEOTIDE SEQUENCE</scope>
    <source>
        <strain evidence="5">N237</strain>
    </source>
</reference>
<proteinExistence type="predicted"/>
<dbReference type="SUPFAM" id="SSF46785">
    <property type="entry name" value="Winged helix' DNA-binding domain"/>
    <property type="match status" value="1"/>
</dbReference>